<name>A0A4Y2NKY8_ARAVE</name>
<evidence type="ECO:0000313" key="2">
    <source>
        <dbReference type="Proteomes" id="UP000499080"/>
    </source>
</evidence>
<sequence>VYVIRKMLQSENIDVSSAAEVIDKGRQGMVKMRSYKVFQQALVDARDLCSSIETEAEFQEPQVRPQKKEAI</sequence>
<dbReference type="AlphaFoldDB" id="A0A4Y2NKY8"/>
<dbReference type="OrthoDB" id="6694091at2759"/>
<proteinExistence type="predicted"/>
<dbReference type="EMBL" id="BGPR01128380">
    <property type="protein sequence ID" value="GBN39504.1"/>
    <property type="molecule type" value="Genomic_DNA"/>
</dbReference>
<evidence type="ECO:0000313" key="1">
    <source>
        <dbReference type="EMBL" id="GBN39504.1"/>
    </source>
</evidence>
<dbReference type="Proteomes" id="UP000499080">
    <property type="component" value="Unassembled WGS sequence"/>
</dbReference>
<reference evidence="1 2" key="1">
    <citation type="journal article" date="2019" name="Sci. Rep.">
        <title>Orb-weaving spider Araneus ventricosus genome elucidates the spidroin gene catalogue.</title>
        <authorList>
            <person name="Kono N."/>
            <person name="Nakamura H."/>
            <person name="Ohtoshi R."/>
            <person name="Moran D.A.P."/>
            <person name="Shinohara A."/>
            <person name="Yoshida Y."/>
            <person name="Fujiwara M."/>
            <person name="Mori M."/>
            <person name="Tomita M."/>
            <person name="Arakawa K."/>
        </authorList>
    </citation>
    <scope>NUCLEOTIDE SEQUENCE [LARGE SCALE GENOMIC DNA]</scope>
</reference>
<keyword evidence="2" id="KW-1185">Reference proteome</keyword>
<protein>
    <submittedName>
        <fullName evidence="1">Uncharacterized protein</fullName>
    </submittedName>
</protein>
<accession>A0A4Y2NKY8</accession>
<comment type="caution">
    <text evidence="1">The sequence shown here is derived from an EMBL/GenBank/DDBJ whole genome shotgun (WGS) entry which is preliminary data.</text>
</comment>
<gene>
    <name evidence="1" type="ORF">AVEN_201143_1</name>
</gene>
<organism evidence="1 2">
    <name type="scientific">Araneus ventricosus</name>
    <name type="common">Orbweaver spider</name>
    <name type="synonym">Epeira ventricosa</name>
    <dbReference type="NCBI Taxonomy" id="182803"/>
    <lineage>
        <taxon>Eukaryota</taxon>
        <taxon>Metazoa</taxon>
        <taxon>Ecdysozoa</taxon>
        <taxon>Arthropoda</taxon>
        <taxon>Chelicerata</taxon>
        <taxon>Arachnida</taxon>
        <taxon>Araneae</taxon>
        <taxon>Araneomorphae</taxon>
        <taxon>Entelegynae</taxon>
        <taxon>Araneoidea</taxon>
        <taxon>Araneidae</taxon>
        <taxon>Araneus</taxon>
    </lineage>
</organism>
<feature type="non-terminal residue" evidence="1">
    <location>
        <position position="1"/>
    </location>
</feature>